<dbReference type="AlphaFoldDB" id="A0A1G7X9H0"/>
<evidence type="ECO:0000313" key="3">
    <source>
        <dbReference type="Proteomes" id="UP000198854"/>
    </source>
</evidence>
<sequence>MKYKLSLLVGALWLAGCAGSTPYTYYVQPTPLVAEQSTYALGKVTVHLSLGDGAIEGDRTFASEQELQQEFNQYLQHYLKQSGYLAKNVASADAVIDVDIGFKRTFNMGGHSLNKPEVTHNVVLSKDGTKLASFQNGPYLTKYAYLEDLSVDLEIASFNWDAQDEPRDVDLVSKLLVDEIVQIGE</sequence>
<dbReference type="PROSITE" id="PS51257">
    <property type="entry name" value="PROKAR_LIPOPROTEIN"/>
    <property type="match status" value="1"/>
</dbReference>
<dbReference type="Proteomes" id="UP000198854">
    <property type="component" value="Unassembled WGS sequence"/>
</dbReference>
<dbReference type="RefSeq" id="WP_093269704.1">
    <property type="nucleotide sequence ID" value="NZ_FNDD01000003.1"/>
</dbReference>
<evidence type="ECO:0000313" key="2">
    <source>
        <dbReference type="EMBL" id="SDG80885.1"/>
    </source>
</evidence>
<evidence type="ECO:0008006" key="4">
    <source>
        <dbReference type="Google" id="ProtNLM"/>
    </source>
</evidence>
<keyword evidence="1" id="KW-0732">Signal</keyword>
<accession>A0A1G7X9H0</accession>
<organism evidence="2 3">
    <name type="scientific">Vibrio xiamenensis</name>
    <dbReference type="NCBI Taxonomy" id="861298"/>
    <lineage>
        <taxon>Bacteria</taxon>
        <taxon>Pseudomonadati</taxon>
        <taxon>Pseudomonadota</taxon>
        <taxon>Gammaproteobacteria</taxon>
        <taxon>Vibrionales</taxon>
        <taxon>Vibrionaceae</taxon>
        <taxon>Vibrio</taxon>
    </lineage>
</organism>
<keyword evidence="3" id="KW-1185">Reference proteome</keyword>
<protein>
    <recommendedName>
        <fullName evidence="4">DUF4136 domain-containing protein</fullName>
    </recommendedName>
</protein>
<proteinExistence type="predicted"/>
<name>A0A1G7X9H0_9VIBR</name>
<dbReference type="EMBL" id="FNDD01000003">
    <property type="protein sequence ID" value="SDG80885.1"/>
    <property type="molecule type" value="Genomic_DNA"/>
</dbReference>
<reference evidence="2 3" key="1">
    <citation type="submission" date="2016-10" db="EMBL/GenBank/DDBJ databases">
        <authorList>
            <person name="de Groot N.N."/>
        </authorList>
    </citation>
    <scope>NUCLEOTIDE SEQUENCE [LARGE SCALE GENOMIC DNA]</scope>
    <source>
        <strain evidence="2 3">CGMCC 1.10228</strain>
    </source>
</reference>
<gene>
    <name evidence="2" type="ORF">SAMN04488136_10334</name>
</gene>
<evidence type="ECO:0000256" key="1">
    <source>
        <dbReference type="SAM" id="SignalP"/>
    </source>
</evidence>
<dbReference type="OrthoDB" id="6103199at2"/>
<feature type="chain" id="PRO_5011449583" description="DUF4136 domain-containing protein" evidence="1">
    <location>
        <begin position="21"/>
        <end position="185"/>
    </location>
</feature>
<feature type="signal peptide" evidence="1">
    <location>
        <begin position="1"/>
        <end position="20"/>
    </location>
</feature>